<keyword evidence="1" id="KW-0378">Hydrolase</keyword>
<dbReference type="GO" id="GO:0004725">
    <property type="term" value="F:protein tyrosine phosphatase activity"/>
    <property type="evidence" value="ECO:0007669"/>
    <property type="project" value="InterPro"/>
</dbReference>
<dbReference type="STRING" id="70667.A0A183TG70"/>
<dbReference type="SUPFAM" id="SSF49265">
    <property type="entry name" value="Fibronectin type III"/>
    <property type="match status" value="2"/>
</dbReference>
<keyword evidence="1" id="KW-0904">Protein phosphatase</keyword>
<evidence type="ECO:0000256" key="1">
    <source>
        <dbReference type="ARBA" id="ARBA00022912"/>
    </source>
</evidence>
<dbReference type="Gene3D" id="1.20.5.930">
    <property type="entry name" value="Bicelle-embedded integrin alpha(iib) transmembrane segment"/>
    <property type="match status" value="1"/>
</dbReference>
<dbReference type="InterPro" id="IPR000242">
    <property type="entry name" value="PTP_cat"/>
</dbReference>
<dbReference type="PANTHER" id="PTHR46957:SF3">
    <property type="entry name" value="CYTOKINE RECEPTOR"/>
    <property type="match status" value="1"/>
</dbReference>
<reference evidence="5 6" key="2">
    <citation type="submission" date="2018-11" db="EMBL/GenBank/DDBJ databases">
        <authorList>
            <consortium name="Pathogen Informatics"/>
        </authorList>
    </citation>
    <scope>NUCLEOTIDE SEQUENCE [LARGE SCALE GENOMIC DNA]</scope>
    <source>
        <strain evidence="5 6">NST_G2</strain>
    </source>
</reference>
<feature type="domain" description="Fibronectin type-III" evidence="4">
    <location>
        <begin position="55"/>
        <end position="152"/>
    </location>
</feature>
<reference evidence="7" key="1">
    <citation type="submission" date="2016-06" db="UniProtKB">
        <authorList>
            <consortium name="WormBaseParasite"/>
        </authorList>
    </citation>
    <scope>IDENTIFICATION</scope>
</reference>
<dbReference type="InterPro" id="IPR029021">
    <property type="entry name" value="Prot-tyrosine_phosphatase-like"/>
</dbReference>
<dbReference type="InterPro" id="IPR050713">
    <property type="entry name" value="RTP_Phos/Ushers"/>
</dbReference>
<accession>A0A183TG70</accession>
<dbReference type="Gene3D" id="2.60.40.10">
    <property type="entry name" value="Immunoglobulins"/>
    <property type="match status" value="2"/>
</dbReference>
<dbReference type="InterPro" id="IPR036116">
    <property type="entry name" value="FN3_sf"/>
</dbReference>
<sequence length="568" mass="61148">MGADSTVNCTTLRESHCILTGLHPDTMYNITVAVCSVVTEECISSSVPPITMSTRPEAPHLTAVDELGINSVRISWQQMLGGPYRGVVTLQPEGDVQGGSHSCSVNSSAASASCLVNSLQPNSAYSATVKICSTTGLCSNPSTQVSVHTLVVVSLSGLTKLSASVVEAFAITVKLDHADSAFTYFVIASPDPAFFPLHNKSNRCQIVSAMGNLSCCLQNISSNTIYMLELETCNLAGDNCTRDGTIEYARTLPEAPKDCTLGDIGRRTISINFQGAVLPGTTQVAVARLSIAGVTTQEAGYAGVNKCSPQVNVSETSCIITELEPGTEYTISALSCAPAQGSLPVSCSTPILFEEVITESDNDIPVLAIILGVVLGLLLLLIALALLWCCLRRRRRSDSIEVIEDSDSENASAPMIPPIRMEEFGTHLIFLGRLNGYSGEYELLRKLTLQQEESFHLSRNIGNSLVRVNRYINILPYDQTIVHLDRKWSGEMQDQEPQLHSGGSLLDMYINASYVKRPDYASAGRAIASPSGVLPEFIAAQAPTVDTAADFLRMIYNQRSKFVVMLCE</sequence>
<dbReference type="EMBL" id="UYSU01039976">
    <property type="protein sequence ID" value="VDM01854.1"/>
    <property type="molecule type" value="Genomic_DNA"/>
</dbReference>
<evidence type="ECO:0000313" key="5">
    <source>
        <dbReference type="EMBL" id="VDM01854.1"/>
    </source>
</evidence>
<dbReference type="PROSITE" id="PS50055">
    <property type="entry name" value="TYR_PHOSPHATASE_PTP"/>
    <property type="match status" value="1"/>
</dbReference>
<dbReference type="Gene3D" id="3.90.190.10">
    <property type="entry name" value="Protein tyrosine phosphatase superfamily"/>
    <property type="match status" value="1"/>
</dbReference>
<dbReference type="OrthoDB" id="6271682at2759"/>
<dbReference type="Pfam" id="PF00102">
    <property type="entry name" value="Y_phosphatase"/>
    <property type="match status" value="1"/>
</dbReference>
<feature type="domain" description="Tyrosine-protein phosphatase" evidence="3">
    <location>
        <begin position="437"/>
        <end position="568"/>
    </location>
</feature>
<keyword evidence="2" id="KW-0812">Transmembrane</keyword>
<evidence type="ECO:0000313" key="6">
    <source>
        <dbReference type="Proteomes" id="UP000275846"/>
    </source>
</evidence>
<dbReference type="InterPro" id="IPR013783">
    <property type="entry name" value="Ig-like_fold"/>
</dbReference>
<dbReference type="WBParaSite" id="SSLN_0001605201-mRNA-1">
    <property type="protein sequence ID" value="SSLN_0001605201-mRNA-1"/>
    <property type="gene ID" value="SSLN_0001605201"/>
</dbReference>
<keyword evidence="2" id="KW-0472">Membrane</keyword>
<evidence type="ECO:0000256" key="2">
    <source>
        <dbReference type="SAM" id="Phobius"/>
    </source>
</evidence>
<dbReference type="SUPFAM" id="SSF52799">
    <property type="entry name" value="(Phosphotyrosine protein) phosphatases II"/>
    <property type="match status" value="1"/>
</dbReference>
<evidence type="ECO:0000313" key="7">
    <source>
        <dbReference type="WBParaSite" id="SSLN_0001605201-mRNA-1"/>
    </source>
</evidence>
<dbReference type="PANTHER" id="PTHR46957">
    <property type="entry name" value="CYTOKINE RECEPTOR"/>
    <property type="match status" value="1"/>
</dbReference>
<organism evidence="7">
    <name type="scientific">Schistocephalus solidus</name>
    <name type="common">Tapeworm</name>
    <dbReference type="NCBI Taxonomy" id="70667"/>
    <lineage>
        <taxon>Eukaryota</taxon>
        <taxon>Metazoa</taxon>
        <taxon>Spiralia</taxon>
        <taxon>Lophotrochozoa</taxon>
        <taxon>Platyhelminthes</taxon>
        <taxon>Cestoda</taxon>
        <taxon>Eucestoda</taxon>
        <taxon>Diphyllobothriidea</taxon>
        <taxon>Diphyllobothriidae</taxon>
        <taxon>Schistocephalus</taxon>
    </lineage>
</organism>
<dbReference type="GO" id="GO:0016020">
    <property type="term" value="C:membrane"/>
    <property type="evidence" value="ECO:0007669"/>
    <property type="project" value="UniProtKB-SubCell"/>
</dbReference>
<evidence type="ECO:0000259" key="4">
    <source>
        <dbReference type="PROSITE" id="PS50853"/>
    </source>
</evidence>
<dbReference type="PROSITE" id="PS50853">
    <property type="entry name" value="FN3"/>
    <property type="match status" value="1"/>
</dbReference>
<dbReference type="Proteomes" id="UP000275846">
    <property type="component" value="Unassembled WGS sequence"/>
</dbReference>
<keyword evidence="6" id="KW-1185">Reference proteome</keyword>
<feature type="transmembrane region" description="Helical" evidence="2">
    <location>
        <begin position="366"/>
        <end position="391"/>
    </location>
</feature>
<proteinExistence type="predicted"/>
<name>A0A183TG70_SCHSO</name>
<keyword evidence="2" id="KW-1133">Transmembrane helix</keyword>
<dbReference type="SMART" id="SM00060">
    <property type="entry name" value="FN3"/>
    <property type="match status" value="2"/>
</dbReference>
<gene>
    <name evidence="5" type="ORF">SSLN_LOCUS15468</name>
</gene>
<dbReference type="InterPro" id="IPR003961">
    <property type="entry name" value="FN3_dom"/>
</dbReference>
<protein>
    <submittedName>
        <fullName evidence="7">Protein-tyrosine-phosphatase</fullName>
    </submittedName>
</protein>
<dbReference type="CDD" id="cd00063">
    <property type="entry name" value="FN3"/>
    <property type="match status" value="2"/>
</dbReference>
<evidence type="ECO:0000259" key="3">
    <source>
        <dbReference type="PROSITE" id="PS50055"/>
    </source>
</evidence>
<dbReference type="AlphaFoldDB" id="A0A183TG70"/>